<comment type="caution">
    <text evidence="1">The sequence shown here is derived from an EMBL/GenBank/DDBJ whole genome shotgun (WGS) entry which is preliminary data.</text>
</comment>
<reference evidence="1 2" key="1">
    <citation type="submission" date="2023-06" db="EMBL/GenBank/DDBJ databases">
        <title>A potential novel species of Streptococcus isolated from human milk sample.</title>
        <authorList>
            <person name="Nguyen H.V."/>
            <person name="Trinh A.T.V."/>
            <person name="Hoang A.T.L."/>
            <person name="Bui L.N.H."/>
            <person name="Tran Q.T.L."/>
            <person name="Trinh T."/>
        </authorList>
    </citation>
    <scope>NUCLEOTIDE SEQUENCE [LARGE SCALE GENOMIC DNA]</scope>
    <source>
        <strain evidence="1 2">VTCC 12812</strain>
    </source>
</reference>
<proteinExistence type="predicted"/>
<dbReference type="Proteomes" id="UP001529255">
    <property type="component" value="Unassembled WGS sequence"/>
</dbReference>
<name>A0ABT7LPQ5_9STRE</name>
<gene>
    <name evidence="1" type="ORF">QRD39_00625</name>
</gene>
<protein>
    <submittedName>
        <fullName evidence="1">Uncharacterized protein</fullName>
    </submittedName>
</protein>
<dbReference type="RefSeq" id="WP_285955288.1">
    <property type="nucleotide sequence ID" value="NZ_JASUZV010000001.1"/>
</dbReference>
<dbReference type="EMBL" id="JASUZV010000001">
    <property type="protein sequence ID" value="MDL5042615.1"/>
    <property type="molecule type" value="Genomic_DNA"/>
</dbReference>
<keyword evidence="2" id="KW-1185">Reference proteome</keyword>
<evidence type="ECO:0000313" key="2">
    <source>
        <dbReference type="Proteomes" id="UP001529255"/>
    </source>
</evidence>
<accession>A0ABT7LPQ5</accession>
<organism evidence="1 2">
    <name type="scientific">Streptococcus raffinosi</name>
    <dbReference type="NCBI Taxonomy" id="3053355"/>
    <lineage>
        <taxon>Bacteria</taxon>
        <taxon>Bacillati</taxon>
        <taxon>Bacillota</taxon>
        <taxon>Bacilli</taxon>
        <taxon>Lactobacillales</taxon>
        <taxon>Streptococcaceae</taxon>
        <taxon>Streptococcus</taxon>
    </lineage>
</organism>
<evidence type="ECO:0000313" key="1">
    <source>
        <dbReference type="EMBL" id="MDL5042615.1"/>
    </source>
</evidence>
<sequence length="132" mass="16049">MDLTYKQEELMRWLEDNDSIPDILKKCVDMIPERYFYGSDIDSDLFKRKREDMNELLVRVRNSDCPRLIKDDLSFVQRDYFDSLSDMANTKRKLLLFGCQMQDEDRQVEMIIKLATDYHLEKSLLRYKEVYR</sequence>